<protein>
    <submittedName>
        <fullName evidence="1">Uncharacterized protein</fullName>
    </submittedName>
</protein>
<dbReference type="Proteomes" id="UP000266841">
    <property type="component" value="Unassembled WGS sequence"/>
</dbReference>
<comment type="caution">
    <text evidence="1">The sequence shown here is derived from an EMBL/GenBank/DDBJ whole genome shotgun (WGS) entry which is preliminary data.</text>
</comment>
<name>K0RU54_THAOC</name>
<keyword evidence="2" id="KW-1185">Reference proteome</keyword>
<evidence type="ECO:0000313" key="2">
    <source>
        <dbReference type="Proteomes" id="UP000266841"/>
    </source>
</evidence>
<sequence>MFSRRFFLRVSRRTSCREDTLSVVCLVGVQASPNIIVEDEGGMLYEYNTRDDTRLPFFIFFLINGAEMRQPSPITVRITSYFTGL</sequence>
<dbReference type="AlphaFoldDB" id="K0RU54"/>
<gene>
    <name evidence="1" type="ORF">THAOC_22576</name>
</gene>
<reference evidence="1 2" key="1">
    <citation type="journal article" date="2012" name="Genome Biol.">
        <title>Genome and low-iron response of an oceanic diatom adapted to chronic iron limitation.</title>
        <authorList>
            <person name="Lommer M."/>
            <person name="Specht M."/>
            <person name="Roy A.S."/>
            <person name="Kraemer L."/>
            <person name="Andreson R."/>
            <person name="Gutowska M.A."/>
            <person name="Wolf J."/>
            <person name="Bergner S.V."/>
            <person name="Schilhabel M.B."/>
            <person name="Klostermeier U.C."/>
            <person name="Beiko R.G."/>
            <person name="Rosenstiel P."/>
            <person name="Hippler M."/>
            <person name="Laroche J."/>
        </authorList>
    </citation>
    <scope>NUCLEOTIDE SEQUENCE [LARGE SCALE GENOMIC DNA]</scope>
    <source>
        <strain evidence="1 2">CCMP1005</strain>
    </source>
</reference>
<evidence type="ECO:0000313" key="1">
    <source>
        <dbReference type="EMBL" id="EJK57383.1"/>
    </source>
</evidence>
<accession>K0RU54</accession>
<dbReference type="EMBL" id="AGNL01028384">
    <property type="protein sequence ID" value="EJK57383.1"/>
    <property type="molecule type" value="Genomic_DNA"/>
</dbReference>
<organism evidence="1 2">
    <name type="scientific">Thalassiosira oceanica</name>
    <name type="common">Marine diatom</name>
    <dbReference type="NCBI Taxonomy" id="159749"/>
    <lineage>
        <taxon>Eukaryota</taxon>
        <taxon>Sar</taxon>
        <taxon>Stramenopiles</taxon>
        <taxon>Ochrophyta</taxon>
        <taxon>Bacillariophyta</taxon>
        <taxon>Coscinodiscophyceae</taxon>
        <taxon>Thalassiosirophycidae</taxon>
        <taxon>Thalassiosirales</taxon>
        <taxon>Thalassiosiraceae</taxon>
        <taxon>Thalassiosira</taxon>
    </lineage>
</organism>
<proteinExistence type="predicted"/>